<dbReference type="SMART" id="SM00448">
    <property type="entry name" value="REC"/>
    <property type="match status" value="1"/>
</dbReference>
<comment type="caution">
    <text evidence="4">The sequence shown here is derived from an EMBL/GenBank/DDBJ whole genome shotgun (WGS) entry which is preliminary data.</text>
</comment>
<dbReference type="PANTHER" id="PTHR44591:SF24">
    <property type="entry name" value="PROTEIN-GLUTAMATE METHYLESTERASE_PROTEIN-GLUTAMINE GLUTAMINASE 1"/>
    <property type="match status" value="1"/>
</dbReference>
<dbReference type="Gene3D" id="3.40.50.2300">
    <property type="match status" value="1"/>
</dbReference>
<evidence type="ECO:0000256" key="2">
    <source>
        <dbReference type="PROSITE-ProRule" id="PRU00169"/>
    </source>
</evidence>
<evidence type="ECO:0000256" key="1">
    <source>
        <dbReference type="ARBA" id="ARBA00022553"/>
    </source>
</evidence>
<dbReference type="InterPro" id="IPR001789">
    <property type="entry name" value="Sig_transdc_resp-reg_receiver"/>
</dbReference>
<gene>
    <name evidence="4" type="ORF">ACFSC2_22310</name>
</gene>
<feature type="modified residue" description="4-aspartylphosphate" evidence="2">
    <location>
        <position position="58"/>
    </location>
</feature>
<dbReference type="SUPFAM" id="SSF52172">
    <property type="entry name" value="CheY-like"/>
    <property type="match status" value="1"/>
</dbReference>
<reference evidence="5" key="1">
    <citation type="journal article" date="2019" name="Int. J. Syst. Evol. Microbiol.">
        <title>The Global Catalogue of Microorganisms (GCM) 10K type strain sequencing project: providing services to taxonomists for standard genome sequencing and annotation.</title>
        <authorList>
            <consortium name="The Broad Institute Genomics Platform"/>
            <consortium name="The Broad Institute Genome Sequencing Center for Infectious Disease"/>
            <person name="Wu L."/>
            <person name="Ma J."/>
        </authorList>
    </citation>
    <scope>NUCLEOTIDE SEQUENCE [LARGE SCALE GENOMIC DNA]</scope>
    <source>
        <strain evidence="5">CCUG 70865</strain>
    </source>
</reference>
<dbReference type="PANTHER" id="PTHR44591">
    <property type="entry name" value="STRESS RESPONSE REGULATOR PROTEIN 1"/>
    <property type="match status" value="1"/>
</dbReference>
<accession>A0ABW4HJ30</accession>
<keyword evidence="1 2" id="KW-0597">Phosphoprotein</keyword>
<evidence type="ECO:0000313" key="5">
    <source>
        <dbReference type="Proteomes" id="UP001597138"/>
    </source>
</evidence>
<dbReference type="EMBL" id="JBHUDZ010000018">
    <property type="protein sequence ID" value="MFD1605486.1"/>
    <property type="molecule type" value="Genomic_DNA"/>
</dbReference>
<proteinExistence type="predicted"/>
<organism evidence="4 5">
    <name type="scientific">Flavobacterium artemisiae</name>
    <dbReference type="NCBI Taxonomy" id="2126556"/>
    <lineage>
        <taxon>Bacteria</taxon>
        <taxon>Pseudomonadati</taxon>
        <taxon>Bacteroidota</taxon>
        <taxon>Flavobacteriia</taxon>
        <taxon>Flavobacteriales</taxon>
        <taxon>Flavobacteriaceae</taxon>
        <taxon>Flavobacterium</taxon>
    </lineage>
</organism>
<sequence length="126" mass="14337">MSYKNILLVDDDADDAEIFVMALAAIDAKIKSSVENNALKALKKLREAKKLPDVIFLDYYMPYLDGSEFLELLWEIKGLKKIPVVLYSGQSGSAIKEAVKKFKHLKFLKKPSNFREVIDSLQEILN</sequence>
<name>A0ABW4HJ30_9FLAO</name>
<dbReference type="Pfam" id="PF00072">
    <property type="entry name" value="Response_reg"/>
    <property type="match status" value="1"/>
</dbReference>
<evidence type="ECO:0000313" key="4">
    <source>
        <dbReference type="EMBL" id="MFD1605486.1"/>
    </source>
</evidence>
<dbReference type="InterPro" id="IPR011006">
    <property type="entry name" value="CheY-like_superfamily"/>
</dbReference>
<keyword evidence="5" id="KW-1185">Reference proteome</keyword>
<dbReference type="PROSITE" id="PS50110">
    <property type="entry name" value="RESPONSE_REGULATORY"/>
    <property type="match status" value="1"/>
</dbReference>
<feature type="domain" description="Response regulatory" evidence="3">
    <location>
        <begin position="5"/>
        <end position="125"/>
    </location>
</feature>
<evidence type="ECO:0000259" key="3">
    <source>
        <dbReference type="PROSITE" id="PS50110"/>
    </source>
</evidence>
<protein>
    <submittedName>
        <fullName evidence="4">Response regulator</fullName>
    </submittedName>
</protein>
<dbReference type="Proteomes" id="UP001597138">
    <property type="component" value="Unassembled WGS sequence"/>
</dbReference>
<dbReference type="RefSeq" id="WP_379813306.1">
    <property type="nucleotide sequence ID" value="NZ_JBHUDZ010000018.1"/>
</dbReference>
<dbReference type="InterPro" id="IPR050595">
    <property type="entry name" value="Bact_response_regulator"/>
</dbReference>